<gene>
    <name evidence="2" type="primary">g9715</name>
    <name evidence="2" type="ORF">VP750_LOCUS8755</name>
</gene>
<protein>
    <submittedName>
        <fullName evidence="2">G9715 protein</fullName>
    </submittedName>
</protein>
<dbReference type="Proteomes" id="UP001497392">
    <property type="component" value="Unassembled WGS sequence"/>
</dbReference>
<dbReference type="EMBL" id="CAXHTA020000016">
    <property type="protein sequence ID" value="CAL5226849.1"/>
    <property type="molecule type" value="Genomic_DNA"/>
</dbReference>
<keyword evidence="1" id="KW-0732">Signal</keyword>
<feature type="signal peptide" evidence="1">
    <location>
        <begin position="1"/>
        <end position="27"/>
    </location>
</feature>
<reference evidence="2 3" key="1">
    <citation type="submission" date="2024-06" db="EMBL/GenBank/DDBJ databases">
        <authorList>
            <person name="Kraege A."/>
            <person name="Thomma B."/>
        </authorList>
    </citation>
    <scope>NUCLEOTIDE SEQUENCE [LARGE SCALE GENOMIC DNA]</scope>
</reference>
<comment type="caution">
    <text evidence="2">The sequence shown here is derived from an EMBL/GenBank/DDBJ whole genome shotgun (WGS) entry which is preliminary data.</text>
</comment>
<organism evidence="2 3">
    <name type="scientific">Coccomyxa viridis</name>
    <dbReference type="NCBI Taxonomy" id="1274662"/>
    <lineage>
        <taxon>Eukaryota</taxon>
        <taxon>Viridiplantae</taxon>
        <taxon>Chlorophyta</taxon>
        <taxon>core chlorophytes</taxon>
        <taxon>Trebouxiophyceae</taxon>
        <taxon>Trebouxiophyceae incertae sedis</taxon>
        <taxon>Coccomyxaceae</taxon>
        <taxon>Coccomyxa</taxon>
    </lineage>
</organism>
<evidence type="ECO:0000256" key="1">
    <source>
        <dbReference type="SAM" id="SignalP"/>
    </source>
</evidence>
<evidence type="ECO:0000313" key="2">
    <source>
        <dbReference type="EMBL" id="CAL5226849.1"/>
    </source>
</evidence>
<keyword evidence="3" id="KW-1185">Reference proteome</keyword>
<sequence>MMSTMQKFVAAVLVCALAASTLPAASSQNPACKADAQSLVNSCRDLYAVFDNRIQNRLPQDAIEAQLNAAIESTDLMPSPACCAHLQKTLSQGCRCDSNAAPVFKGAGIVPSYLYTYSRTGILACHLPTNTDTAPRTCPAIPLATATAPAPALAPL</sequence>
<accession>A0ABP1G400</accession>
<evidence type="ECO:0000313" key="3">
    <source>
        <dbReference type="Proteomes" id="UP001497392"/>
    </source>
</evidence>
<name>A0ABP1G400_9CHLO</name>
<feature type="chain" id="PRO_5046180096" evidence="1">
    <location>
        <begin position="28"/>
        <end position="156"/>
    </location>
</feature>
<proteinExistence type="predicted"/>